<dbReference type="AlphaFoldDB" id="I7ZGG5"/>
<dbReference type="Gene3D" id="1.10.10.10">
    <property type="entry name" value="Winged helix-like DNA-binding domain superfamily/Winged helix DNA-binding domain"/>
    <property type="match status" value="1"/>
</dbReference>
<dbReference type="EMBL" id="AKGD01000001">
    <property type="protein sequence ID" value="EIT70969.1"/>
    <property type="molecule type" value="Genomic_DNA"/>
</dbReference>
<protein>
    <recommendedName>
        <fullName evidence="8">Crp/Fnr family transcriptional regulator</fullName>
    </recommendedName>
</protein>
<dbReference type="Pfam" id="PF13545">
    <property type="entry name" value="HTH_Crp_2"/>
    <property type="match status" value="1"/>
</dbReference>
<dbReference type="Pfam" id="PF00027">
    <property type="entry name" value="cNMP_binding"/>
    <property type="match status" value="1"/>
</dbReference>
<dbReference type="PROSITE" id="PS51063">
    <property type="entry name" value="HTH_CRP_2"/>
    <property type="match status" value="1"/>
</dbReference>
<comment type="caution">
    <text evidence="6">The sequence shown here is derived from an EMBL/GenBank/DDBJ whole genome shotgun (WGS) entry which is preliminary data.</text>
</comment>
<keyword evidence="2" id="KW-0238">DNA-binding</keyword>
<dbReference type="GO" id="GO:0003700">
    <property type="term" value="F:DNA-binding transcription factor activity"/>
    <property type="evidence" value="ECO:0007669"/>
    <property type="project" value="TreeGrafter"/>
</dbReference>
<name>I7ZGG5_9GAMM</name>
<dbReference type="SMART" id="SM00419">
    <property type="entry name" value="HTH_CRP"/>
    <property type="match status" value="1"/>
</dbReference>
<dbReference type="Proteomes" id="UP000003704">
    <property type="component" value="Unassembled WGS sequence"/>
</dbReference>
<dbReference type="SUPFAM" id="SSF51206">
    <property type="entry name" value="cAMP-binding domain-like"/>
    <property type="match status" value="1"/>
</dbReference>
<evidence type="ECO:0000313" key="6">
    <source>
        <dbReference type="EMBL" id="EIT70969.1"/>
    </source>
</evidence>
<dbReference type="Gene3D" id="2.60.120.10">
    <property type="entry name" value="Jelly Rolls"/>
    <property type="match status" value="1"/>
</dbReference>
<proteinExistence type="predicted"/>
<dbReference type="STRING" id="1172194.WQQ_11060"/>
<dbReference type="PANTHER" id="PTHR24567:SF75">
    <property type="entry name" value="FUMARATE AND NITRATE REDUCTION REGULATORY PROTEIN"/>
    <property type="match status" value="1"/>
</dbReference>
<dbReference type="InterPro" id="IPR050397">
    <property type="entry name" value="Env_Response_Regulators"/>
</dbReference>
<dbReference type="InterPro" id="IPR036390">
    <property type="entry name" value="WH_DNA-bd_sf"/>
</dbReference>
<dbReference type="InterPro" id="IPR000595">
    <property type="entry name" value="cNMP-bd_dom"/>
</dbReference>
<dbReference type="PROSITE" id="PS50042">
    <property type="entry name" value="CNMP_BINDING_3"/>
    <property type="match status" value="1"/>
</dbReference>
<dbReference type="InterPro" id="IPR036388">
    <property type="entry name" value="WH-like_DNA-bd_sf"/>
</dbReference>
<feature type="domain" description="HTH crp-type" evidence="5">
    <location>
        <begin position="117"/>
        <end position="187"/>
    </location>
</feature>
<dbReference type="InterPro" id="IPR014710">
    <property type="entry name" value="RmlC-like_jellyroll"/>
</dbReference>
<dbReference type="SMART" id="SM00100">
    <property type="entry name" value="cNMP"/>
    <property type="match status" value="1"/>
</dbReference>
<evidence type="ECO:0000313" key="7">
    <source>
        <dbReference type="Proteomes" id="UP000003704"/>
    </source>
</evidence>
<dbReference type="PRINTS" id="PR00034">
    <property type="entry name" value="HTHCRP"/>
</dbReference>
<dbReference type="GO" id="GO:0003677">
    <property type="term" value="F:DNA binding"/>
    <property type="evidence" value="ECO:0007669"/>
    <property type="project" value="UniProtKB-KW"/>
</dbReference>
<dbReference type="InterPro" id="IPR012318">
    <property type="entry name" value="HTH_CRP"/>
</dbReference>
<dbReference type="GO" id="GO:0005829">
    <property type="term" value="C:cytosol"/>
    <property type="evidence" value="ECO:0007669"/>
    <property type="project" value="TreeGrafter"/>
</dbReference>
<dbReference type="InterPro" id="IPR018490">
    <property type="entry name" value="cNMP-bd_dom_sf"/>
</dbReference>
<evidence type="ECO:0000256" key="3">
    <source>
        <dbReference type="ARBA" id="ARBA00023163"/>
    </source>
</evidence>
<evidence type="ECO:0000259" key="4">
    <source>
        <dbReference type="PROSITE" id="PS50042"/>
    </source>
</evidence>
<keyword evidence="1" id="KW-0805">Transcription regulation</keyword>
<evidence type="ECO:0008006" key="8">
    <source>
        <dbReference type="Google" id="ProtNLM"/>
    </source>
</evidence>
<reference evidence="6 7" key="1">
    <citation type="journal article" date="2012" name="J. Bacteriol.">
        <title>Genome Sequence of n-Alkane-Degrading Hydrocarboniphaga effusa Strain AP103T (ATCC BAA-332T).</title>
        <authorList>
            <person name="Chang H.K."/>
            <person name="Zylstra G.J."/>
            <person name="Chae J.C."/>
        </authorList>
    </citation>
    <scope>NUCLEOTIDE SEQUENCE [LARGE SCALE GENOMIC DNA]</scope>
    <source>
        <strain evidence="6 7">AP103</strain>
    </source>
</reference>
<gene>
    <name evidence="6" type="ORF">WQQ_11060</name>
</gene>
<dbReference type="CDD" id="cd00038">
    <property type="entry name" value="CAP_ED"/>
    <property type="match status" value="1"/>
</dbReference>
<evidence type="ECO:0000259" key="5">
    <source>
        <dbReference type="PROSITE" id="PS51063"/>
    </source>
</evidence>
<dbReference type="SUPFAM" id="SSF46785">
    <property type="entry name" value="Winged helix' DNA-binding domain"/>
    <property type="match status" value="1"/>
</dbReference>
<accession>I7ZGG5</accession>
<keyword evidence="7" id="KW-1185">Reference proteome</keyword>
<organism evidence="6 7">
    <name type="scientific">Hydrocarboniphaga effusa AP103</name>
    <dbReference type="NCBI Taxonomy" id="1172194"/>
    <lineage>
        <taxon>Bacteria</taxon>
        <taxon>Pseudomonadati</taxon>
        <taxon>Pseudomonadota</taxon>
        <taxon>Gammaproteobacteria</taxon>
        <taxon>Nevskiales</taxon>
        <taxon>Nevskiaceae</taxon>
        <taxon>Hydrocarboniphaga</taxon>
    </lineage>
</organism>
<feature type="domain" description="Cyclic nucleotide-binding" evidence="4">
    <location>
        <begin position="1"/>
        <end position="65"/>
    </location>
</feature>
<evidence type="ECO:0000256" key="2">
    <source>
        <dbReference type="ARBA" id="ARBA00023125"/>
    </source>
</evidence>
<dbReference type="PANTHER" id="PTHR24567">
    <property type="entry name" value="CRP FAMILY TRANSCRIPTIONAL REGULATORY PROTEIN"/>
    <property type="match status" value="1"/>
</dbReference>
<keyword evidence="3" id="KW-0804">Transcription</keyword>
<sequence length="193" mass="21684">MTRTVIDKGEHLFRSGDAGDSLYVVRSGAIKTYVDSAEGEEQIRSFALANDVAGLDAVCGGVHRTGAKAISRTWICRLPLNAVRTRMAESVRFRDRLLIALDREFSRLHRLLDRERYTADRRVASFLLSRIEADATHSAAIELPMSRTDLARHLDLATETVSRVFTRLQGREILRSRGTRCEILNTEALRTVA</sequence>
<evidence type="ECO:0000256" key="1">
    <source>
        <dbReference type="ARBA" id="ARBA00023015"/>
    </source>
</evidence>